<accession>A0A699GQI9</accession>
<proteinExistence type="predicted"/>
<dbReference type="Pfam" id="PF07727">
    <property type="entry name" value="RVT_2"/>
    <property type="match status" value="1"/>
</dbReference>
<dbReference type="GO" id="GO:0015074">
    <property type="term" value="P:DNA integration"/>
    <property type="evidence" value="ECO:0007669"/>
    <property type="project" value="InterPro"/>
</dbReference>
<dbReference type="GO" id="GO:0006508">
    <property type="term" value="P:proteolysis"/>
    <property type="evidence" value="ECO:0007669"/>
    <property type="project" value="UniProtKB-KW"/>
</dbReference>
<keyword evidence="2" id="KW-0479">Metal-binding</keyword>
<dbReference type="SUPFAM" id="SSF53098">
    <property type="entry name" value="Ribonuclease H-like"/>
    <property type="match status" value="1"/>
</dbReference>
<reference evidence="8" key="1">
    <citation type="journal article" date="2019" name="Sci. Rep.">
        <title>Draft genome of Tanacetum cinerariifolium, the natural source of mosquito coil.</title>
        <authorList>
            <person name="Yamashiro T."/>
            <person name="Shiraishi A."/>
            <person name="Satake H."/>
            <person name="Nakayama K."/>
        </authorList>
    </citation>
    <scope>NUCLEOTIDE SEQUENCE</scope>
</reference>
<dbReference type="Pfam" id="PF00665">
    <property type="entry name" value="rve"/>
    <property type="match status" value="1"/>
</dbReference>
<organism evidence="8">
    <name type="scientific">Tanacetum cinerariifolium</name>
    <name type="common">Dalmatian daisy</name>
    <name type="synonym">Chrysanthemum cinerariifolium</name>
    <dbReference type="NCBI Taxonomy" id="118510"/>
    <lineage>
        <taxon>Eukaryota</taxon>
        <taxon>Viridiplantae</taxon>
        <taxon>Streptophyta</taxon>
        <taxon>Embryophyta</taxon>
        <taxon>Tracheophyta</taxon>
        <taxon>Spermatophyta</taxon>
        <taxon>Magnoliopsida</taxon>
        <taxon>eudicotyledons</taxon>
        <taxon>Gunneridae</taxon>
        <taxon>Pentapetalae</taxon>
        <taxon>asterids</taxon>
        <taxon>campanulids</taxon>
        <taxon>Asterales</taxon>
        <taxon>Asteraceae</taxon>
        <taxon>Asteroideae</taxon>
        <taxon>Anthemideae</taxon>
        <taxon>Anthemidinae</taxon>
        <taxon>Tanacetum</taxon>
    </lineage>
</organism>
<dbReference type="CDD" id="cd09272">
    <property type="entry name" value="RNase_HI_RT_Ty1"/>
    <property type="match status" value="1"/>
</dbReference>
<dbReference type="Pfam" id="PF22936">
    <property type="entry name" value="Pol_BBD"/>
    <property type="match status" value="1"/>
</dbReference>
<feature type="domain" description="Integrase catalytic" evidence="7">
    <location>
        <begin position="564"/>
        <end position="741"/>
    </location>
</feature>
<protein>
    <submittedName>
        <fullName evidence="8">Uncharacterized protein</fullName>
    </submittedName>
</protein>
<feature type="compositionally biased region" description="Low complexity" evidence="5">
    <location>
        <begin position="1334"/>
        <end position="1351"/>
    </location>
</feature>
<dbReference type="InterPro" id="IPR001878">
    <property type="entry name" value="Znf_CCHC"/>
</dbReference>
<dbReference type="Gene3D" id="4.10.60.10">
    <property type="entry name" value="Zinc finger, CCHC-type"/>
    <property type="match status" value="1"/>
</dbReference>
<dbReference type="SUPFAM" id="SSF57756">
    <property type="entry name" value="Retrovirus zinc finger-like domains"/>
    <property type="match status" value="1"/>
</dbReference>
<keyword evidence="1" id="KW-0645">Protease</keyword>
<evidence type="ECO:0000259" key="7">
    <source>
        <dbReference type="PROSITE" id="PS50994"/>
    </source>
</evidence>
<keyword evidence="4" id="KW-0862">Zinc</keyword>
<evidence type="ECO:0000256" key="3">
    <source>
        <dbReference type="ARBA" id="ARBA00022801"/>
    </source>
</evidence>
<evidence type="ECO:0000259" key="6">
    <source>
        <dbReference type="PROSITE" id="PS50158"/>
    </source>
</evidence>
<dbReference type="Pfam" id="PF13976">
    <property type="entry name" value="gag_pre-integrs"/>
    <property type="match status" value="1"/>
</dbReference>
<feature type="region of interest" description="Disordered" evidence="5">
    <location>
        <begin position="1383"/>
        <end position="1404"/>
    </location>
</feature>
<name>A0A699GQI9_TANCI</name>
<dbReference type="GO" id="GO:0008233">
    <property type="term" value="F:peptidase activity"/>
    <property type="evidence" value="ECO:0007669"/>
    <property type="project" value="UniProtKB-KW"/>
</dbReference>
<dbReference type="PANTHER" id="PTHR42648">
    <property type="entry name" value="TRANSPOSASE, PUTATIVE-RELATED"/>
    <property type="match status" value="1"/>
</dbReference>
<sequence>MHKAFPLPVMEFLLPEEVSTASEESSHCQKKNNATAEVIEFGDSYEVPTSAATTGTTSDGTSKKKGRTVTVTADDMQKRKNDKKISIQGTDMAGFDKSKVECFNCHKMGHFARECRAPTSQDRGRRDNYKQGSKVKEQAPKALMAIDGVGWDWSYMANDEENHALVVDKEAPIEIALMANTSAKSKVFDNSLCSKDWLAQVESRIAEHRDQEIKYYKKIRGLELKTESSDDYIESLKKKLELIKKEKEGLDSKLTGFQIASKDLDSLLESQRLDKNKKGLGYGADDIVTDYSRPAPTVKSSIDDAQNRNPSVTETKTSPSTILPKSFIKFVMANDSPTNSKTDKAETAKKPPIKYTEQYRKPTKKPNVRGNQRNWNNLKSHQLGNISYLFDYEPFDGGYVSFGQGGCKITGKGTIKTGKLEFENVYFVKDLKYKLFSVSQICDNKNSVLFSDSGCIVLGQNFKLSDDDNVLLRTPRQHNMYSIDLNNIVPHKDLTCLVAKASANKCMLWHRRLDHLNFKIMNKLVRHNLVRGLPTKCFENDHTCTACLKGKQHKASCKSKLVNSVSKPLHTLHTDLFVPISVSSISHKWYCLVVTDDFSRFTWTFFLKTKDATSGILRKFITEIENLKDLKVKIIKCNNRGEFRNKEMNDFCSQKGIKREFRNARTPQQNGVAERRNRTLIEAARTMLADAKLHVTFWAEAVNTAYNLEKFEEKGDEGYFIGYFMSSKAFSKPQDDCSTDVPKSSRNSNPTATSTNPPANQLETLTVETPIPTVSSPVLTACLNDSLESSSDTRLISKRVANQVETPSLDNILTLTNRFEDMLGVTTNSVDLDGVEADVSNMETTITASPTPTLRIHKDHPKSQIIGPVDTPIQTRNKSKEVLKNKKDKRGIVIRNKARLVAQGHTQEEWIDYDEVFALVARIEAIRLFLAYASFMGLTVYQMDVKSSFLYGTINEEVEFEALMYEKFQMTAMGELNFFFGLQVLQKKDGIFLSQGNYVGDILKKFRYSDVRSMIGSLMYLTASRPDIMFAICACARHQVIPKECHMHAVKRIFRYLKGHPKLRLWYPKESPFDLVAYSDSDYGGATQDRKSTTGGCQFLGRRLISWQCKKQTIVATSTTKEEYVAAAIKNPVYHSKTKHIEIRHHFIRDRFEKKLISVDHIHTDENVADLLTKPFDAGRFQYLVISIGMSEHNFNFHSIVDFVEASPLRIETTEEGTKILATVDGILRTVTESSLRRNLKLKDEEGISSLLDAELFENLTLMGYNISPNQKFTFQKGQFSHQWKYLIHTIMQCLSPKITGFNEFSSNISTALGEGSGTPIEPHHTPSLEAQQTSSTTPSSPTLPSATTALIPTVTPSDTPTLRQYTRRARIAQSSALLPVAEEPASPLRDVSQGETTAERVTDDTEEMATILTSMDAATVLASGVAEVPTGSGSIPTAGPPAAEVPTGSDVVPTAGLIFSTATVVTPYTRRKGKKTMVESKTLKKKKVQEKIDAQVARELEEKMAREDQRMSEQVARDAEMARIHVEEELQIMIDGLDKSNEIVAKYLQEHHQFASELPLKRRIELISDLVSNLGWKVKDFRGMTFEEIEAKFIAVWKQIENFIPMGSKEEAERFKRKRIRFEQESANKLRTSEEVPEEVKSPDEVPEEKVKEMMQLVPIEEVYVEALQVKHPIINWKVHTEGQRSYWKVTRLGGSSASYQFFVDMLKHLDREDLNQLWALVKESLSIRSPTSDKEMELWVELKRLYEPDNEDQLWTYTQNLMHAPVEWKLYDMCRVHQVTSKDKEIFMLVEKDYPLRKGLAIMMISYKLQVETYSKMANDLILKIYKISSTPRQQGIPTASYGVSTASEESSHCQKKNNATAIKITPLLKSRRNCQSKSEDSYAKMQPSGGYHVVPPPITGTFMPPKPDLVFHTAPIAVETDHLAFTIQLSTAKPTQDLSHTNRPSAPIIEEWVSDSEDESETTTPQIAPSFVQFTEQVKPLRHSV</sequence>
<feature type="compositionally biased region" description="Polar residues" evidence="5">
    <location>
        <begin position="741"/>
        <end position="761"/>
    </location>
</feature>
<dbReference type="InterPro" id="IPR012337">
    <property type="entry name" value="RNaseH-like_sf"/>
</dbReference>
<dbReference type="Pfam" id="PF00098">
    <property type="entry name" value="zf-CCHC"/>
    <property type="match status" value="1"/>
</dbReference>
<evidence type="ECO:0000256" key="5">
    <source>
        <dbReference type="SAM" id="MobiDB-lite"/>
    </source>
</evidence>
<feature type="domain" description="CCHC-type" evidence="6">
    <location>
        <begin position="102"/>
        <end position="116"/>
    </location>
</feature>
<dbReference type="PROSITE" id="PS50994">
    <property type="entry name" value="INTEGRASE"/>
    <property type="match status" value="1"/>
</dbReference>
<evidence type="ECO:0000256" key="4">
    <source>
        <dbReference type="PROSITE-ProRule" id="PRU00047"/>
    </source>
</evidence>
<dbReference type="PROSITE" id="PS50158">
    <property type="entry name" value="ZF_CCHC"/>
    <property type="match status" value="1"/>
</dbReference>
<feature type="region of interest" description="Disordered" evidence="5">
    <location>
        <begin position="117"/>
        <end position="136"/>
    </location>
</feature>
<dbReference type="InterPro" id="IPR036397">
    <property type="entry name" value="RNaseH_sf"/>
</dbReference>
<feature type="region of interest" description="Disordered" evidence="5">
    <location>
        <begin position="731"/>
        <end position="761"/>
    </location>
</feature>
<evidence type="ECO:0000256" key="1">
    <source>
        <dbReference type="ARBA" id="ARBA00022670"/>
    </source>
</evidence>
<evidence type="ECO:0000313" key="8">
    <source>
        <dbReference type="EMBL" id="GEV76445.1"/>
    </source>
</evidence>
<dbReference type="EMBL" id="BKCJ010033549">
    <property type="protein sequence ID" value="GEV76445.1"/>
    <property type="molecule type" value="Genomic_DNA"/>
</dbReference>
<dbReference type="InterPro" id="IPR039537">
    <property type="entry name" value="Retrotran_Ty1/copia-like"/>
</dbReference>
<feature type="region of interest" description="Disordered" evidence="5">
    <location>
        <begin position="49"/>
        <end position="69"/>
    </location>
</feature>
<feature type="region of interest" description="Disordered" evidence="5">
    <location>
        <begin position="293"/>
        <end position="318"/>
    </location>
</feature>
<dbReference type="InterPro" id="IPR001584">
    <property type="entry name" value="Integrase_cat-core"/>
</dbReference>
<dbReference type="SMART" id="SM00343">
    <property type="entry name" value="ZnF_C2HC"/>
    <property type="match status" value="1"/>
</dbReference>
<dbReference type="GO" id="GO:0003676">
    <property type="term" value="F:nucleic acid binding"/>
    <property type="evidence" value="ECO:0007669"/>
    <property type="project" value="InterPro"/>
</dbReference>
<comment type="caution">
    <text evidence="8">The sequence shown here is derived from an EMBL/GenBank/DDBJ whole genome shotgun (WGS) entry which is preliminary data.</text>
</comment>
<feature type="compositionally biased region" description="Polar residues" evidence="5">
    <location>
        <begin position="307"/>
        <end position="318"/>
    </location>
</feature>
<evidence type="ECO:0000256" key="2">
    <source>
        <dbReference type="ARBA" id="ARBA00022723"/>
    </source>
</evidence>
<dbReference type="GO" id="GO:0008270">
    <property type="term" value="F:zinc ion binding"/>
    <property type="evidence" value="ECO:0007669"/>
    <property type="project" value="UniProtKB-KW"/>
</dbReference>
<dbReference type="InterPro" id="IPR054722">
    <property type="entry name" value="PolX-like_BBD"/>
</dbReference>
<dbReference type="InterPro" id="IPR036875">
    <property type="entry name" value="Znf_CCHC_sf"/>
</dbReference>
<dbReference type="PANTHER" id="PTHR42648:SF32">
    <property type="entry name" value="RIBONUCLEASE H-LIKE DOMAIN, GAG-PRE-INTEGRASE DOMAIN PROTEIN-RELATED"/>
    <property type="match status" value="1"/>
</dbReference>
<dbReference type="Gene3D" id="3.30.420.10">
    <property type="entry name" value="Ribonuclease H-like superfamily/Ribonuclease H"/>
    <property type="match status" value="1"/>
</dbReference>
<gene>
    <name evidence="8" type="ORF">Tci_148422</name>
</gene>
<dbReference type="InterPro" id="IPR025724">
    <property type="entry name" value="GAG-pre-integrase_dom"/>
</dbReference>
<keyword evidence="3" id="KW-0378">Hydrolase</keyword>
<feature type="compositionally biased region" description="Low complexity" evidence="5">
    <location>
        <begin position="49"/>
        <end position="60"/>
    </location>
</feature>
<dbReference type="InterPro" id="IPR013103">
    <property type="entry name" value="RVT_2"/>
</dbReference>
<keyword evidence="4" id="KW-0863">Zinc-finger</keyword>
<feature type="region of interest" description="Disordered" evidence="5">
    <location>
        <begin position="1313"/>
        <end position="1361"/>
    </location>
</feature>